<dbReference type="PROSITE" id="PS01231">
    <property type="entry name" value="TRMA_2"/>
    <property type="match status" value="1"/>
</dbReference>
<comment type="similarity">
    <text evidence="4">Belongs to the class I-like SAM-binding methyltransferase superfamily. RNA M5U methyltransferase family.</text>
</comment>
<feature type="active site" evidence="5">
    <location>
        <position position="509"/>
    </location>
</feature>
<dbReference type="Gene3D" id="3.40.50.150">
    <property type="entry name" value="Vaccinia Virus protein VP39"/>
    <property type="match status" value="1"/>
</dbReference>
<keyword evidence="1 4" id="KW-0489">Methyltransferase</keyword>
<dbReference type="InterPro" id="IPR030390">
    <property type="entry name" value="MeTrfase_TrmA_AS"/>
</dbReference>
<protein>
    <submittedName>
        <fullName evidence="7">23S rRNA (Uracil(1939)-C(5))-methyltransferase RlmD</fullName>
        <ecNumber evidence="7">2.1.1.190</ecNumber>
    </submittedName>
</protein>
<comment type="caution">
    <text evidence="7">The sequence shown here is derived from an EMBL/GenBank/DDBJ whole genome shotgun (WGS) entry which is preliminary data.</text>
</comment>
<sequence>MADEAKQRKTSTAHEKAKAAARAKRLERAKRKPKTKAKSSAKKATATDSAALSKTTGGHDAARPKAPAKGRNAGRSAFEGQRGGQAKAAGKHRAAPSGAAKKQAGVRSQSLDEREAAAFASLGEEAPANRSGLSCPVERACGACQLLGVPYAEQLADKQRRMEELFGPLADEKTAFCPIEGMESPLYYRNKVMSPYAPGRVISQDRAREGMRRADRGTEAARDGGRMHHARREKPRREILCGMYAAGTHRIIPTDECLLENQTAKRILLAIRQLMPKFRIEPYDEDALEGFLRHAIVRVGHESGEVLVTLVTNGERFPGSRNFARELVKRCPEITTVVQNVNTQNTNAVLGHEGERALYGPGFILDTLCGLSFRISSHSFYQVNAVQTEVLYRRAVEMARLSGGETVLDAYCGTGTIGLVAANSAADVRVIGVDNVASAIADARENAAHNGVENVEFATADAGAFMREMAVRGEHVDVLLMDPPRAGASEEFLRAVAALKPRRVVYISCNPDTQARDVSVLKDAGYRLTAVCPVDMFPHTAHVENICALEG</sequence>
<evidence type="ECO:0000256" key="2">
    <source>
        <dbReference type="ARBA" id="ARBA00022679"/>
    </source>
</evidence>
<dbReference type="InterPro" id="IPR030391">
    <property type="entry name" value="MeTrfase_TrmA_CS"/>
</dbReference>
<feature type="binding site" evidence="4">
    <location>
        <position position="411"/>
    </location>
    <ligand>
        <name>S-adenosyl-L-methionine</name>
        <dbReference type="ChEBI" id="CHEBI:59789"/>
    </ligand>
</feature>
<evidence type="ECO:0000256" key="1">
    <source>
        <dbReference type="ARBA" id="ARBA00022603"/>
    </source>
</evidence>
<dbReference type="EMBL" id="DVGB01000004">
    <property type="protein sequence ID" value="HIR00741.1"/>
    <property type="molecule type" value="Genomic_DNA"/>
</dbReference>
<dbReference type="SUPFAM" id="SSF53335">
    <property type="entry name" value="S-adenosyl-L-methionine-dependent methyltransferases"/>
    <property type="match status" value="1"/>
</dbReference>
<organism evidence="7 8">
    <name type="scientific">Candidatus Aveggerthella stercoripullorum</name>
    <dbReference type="NCBI Taxonomy" id="2840688"/>
    <lineage>
        <taxon>Bacteria</taxon>
        <taxon>Bacillati</taxon>
        <taxon>Actinomycetota</taxon>
        <taxon>Coriobacteriia</taxon>
        <taxon>Eggerthellales</taxon>
        <taxon>Eggerthellaceae</taxon>
        <taxon>Eggerthellaceae incertae sedis</taxon>
        <taxon>Candidatus Aveggerthella</taxon>
    </lineage>
</organism>
<dbReference type="PROSITE" id="PS01230">
    <property type="entry name" value="TRMA_1"/>
    <property type="match status" value="1"/>
</dbReference>
<keyword evidence="2 4" id="KW-0808">Transferase</keyword>
<feature type="compositionally biased region" description="Basic and acidic residues" evidence="6">
    <location>
        <begin position="206"/>
        <end position="226"/>
    </location>
</feature>
<evidence type="ECO:0000313" key="7">
    <source>
        <dbReference type="EMBL" id="HIR00741.1"/>
    </source>
</evidence>
<dbReference type="PROSITE" id="PS51687">
    <property type="entry name" value="SAM_MT_RNA_M5U"/>
    <property type="match status" value="1"/>
</dbReference>
<evidence type="ECO:0000313" key="8">
    <source>
        <dbReference type="Proteomes" id="UP000824261"/>
    </source>
</evidence>
<dbReference type="GO" id="GO:0070475">
    <property type="term" value="P:rRNA base methylation"/>
    <property type="evidence" value="ECO:0007669"/>
    <property type="project" value="TreeGrafter"/>
</dbReference>
<feature type="binding site" evidence="4">
    <location>
        <position position="382"/>
    </location>
    <ligand>
        <name>S-adenosyl-L-methionine</name>
        <dbReference type="ChEBI" id="CHEBI:59789"/>
    </ligand>
</feature>
<dbReference type="NCBIfam" id="TIGR00479">
    <property type="entry name" value="rumA"/>
    <property type="match status" value="1"/>
</dbReference>
<evidence type="ECO:0000256" key="4">
    <source>
        <dbReference type="PROSITE-ProRule" id="PRU01024"/>
    </source>
</evidence>
<dbReference type="Proteomes" id="UP000824261">
    <property type="component" value="Unassembled WGS sequence"/>
</dbReference>
<evidence type="ECO:0000256" key="5">
    <source>
        <dbReference type="PROSITE-ProRule" id="PRU10015"/>
    </source>
</evidence>
<dbReference type="Gene3D" id="2.40.50.1070">
    <property type="match status" value="1"/>
</dbReference>
<gene>
    <name evidence="7" type="primary">rlmD</name>
    <name evidence="7" type="ORF">IAA69_00465</name>
</gene>
<dbReference type="GO" id="GO:0070041">
    <property type="term" value="F:rRNA (uridine-C5-)-methyltransferase activity"/>
    <property type="evidence" value="ECO:0007669"/>
    <property type="project" value="TreeGrafter"/>
</dbReference>
<dbReference type="AlphaFoldDB" id="A0A9D0ZYX5"/>
<keyword evidence="3 4" id="KW-0949">S-adenosyl-L-methionine</keyword>
<dbReference type="InterPro" id="IPR029063">
    <property type="entry name" value="SAM-dependent_MTases_sf"/>
</dbReference>
<proteinExistence type="inferred from homology"/>
<accession>A0A9D0ZYX5</accession>
<feature type="region of interest" description="Disordered" evidence="6">
    <location>
        <begin position="206"/>
        <end position="232"/>
    </location>
</feature>
<feature type="binding site" evidence="4">
    <location>
        <position position="434"/>
    </location>
    <ligand>
        <name>S-adenosyl-L-methionine</name>
        <dbReference type="ChEBI" id="CHEBI:59789"/>
    </ligand>
</feature>
<feature type="compositionally biased region" description="Low complexity" evidence="6">
    <location>
        <begin position="42"/>
        <end position="56"/>
    </location>
</feature>
<reference evidence="7" key="2">
    <citation type="journal article" date="2021" name="PeerJ">
        <title>Extensive microbial diversity within the chicken gut microbiome revealed by metagenomics and culture.</title>
        <authorList>
            <person name="Gilroy R."/>
            <person name="Ravi A."/>
            <person name="Getino M."/>
            <person name="Pursley I."/>
            <person name="Horton D.L."/>
            <person name="Alikhan N.F."/>
            <person name="Baker D."/>
            <person name="Gharbi K."/>
            <person name="Hall N."/>
            <person name="Watson M."/>
            <person name="Adriaenssens E.M."/>
            <person name="Foster-Nyarko E."/>
            <person name="Jarju S."/>
            <person name="Secka A."/>
            <person name="Antonio M."/>
            <person name="Oren A."/>
            <person name="Chaudhuri R.R."/>
            <person name="La Ragione R."/>
            <person name="Hildebrand F."/>
            <person name="Pallen M.J."/>
        </authorList>
    </citation>
    <scope>NUCLEOTIDE SEQUENCE</scope>
    <source>
        <strain evidence="7">ChiGjej1B1-2707</strain>
    </source>
</reference>
<feature type="region of interest" description="Disordered" evidence="6">
    <location>
        <begin position="1"/>
        <end position="112"/>
    </location>
</feature>
<dbReference type="Pfam" id="PF05958">
    <property type="entry name" value="tRNA_U5-meth_tr"/>
    <property type="match status" value="1"/>
</dbReference>
<feature type="compositionally biased region" description="Basic and acidic residues" evidence="6">
    <location>
        <begin position="1"/>
        <end position="18"/>
    </location>
</feature>
<evidence type="ECO:0000256" key="6">
    <source>
        <dbReference type="SAM" id="MobiDB-lite"/>
    </source>
</evidence>
<name>A0A9D0ZYX5_9ACTN</name>
<dbReference type="PANTHER" id="PTHR11061:SF30">
    <property type="entry name" value="TRNA (URACIL(54)-C(5))-METHYLTRANSFERASE"/>
    <property type="match status" value="1"/>
</dbReference>
<feature type="binding site" evidence="4">
    <location>
        <position position="482"/>
    </location>
    <ligand>
        <name>S-adenosyl-L-methionine</name>
        <dbReference type="ChEBI" id="CHEBI:59789"/>
    </ligand>
</feature>
<dbReference type="InterPro" id="IPR010280">
    <property type="entry name" value="U5_MeTrfase_fam"/>
</dbReference>
<dbReference type="FunFam" id="3.40.50.150:FF:000009">
    <property type="entry name" value="23S rRNA (Uracil(1939)-C(5))-methyltransferase RlmD"/>
    <property type="match status" value="1"/>
</dbReference>
<feature type="active site" description="Nucleophile" evidence="4">
    <location>
        <position position="509"/>
    </location>
</feature>
<dbReference type="CDD" id="cd02440">
    <property type="entry name" value="AdoMet_MTases"/>
    <property type="match status" value="1"/>
</dbReference>
<feature type="compositionally biased region" description="Basic residues" evidence="6">
    <location>
        <begin position="19"/>
        <end position="41"/>
    </location>
</feature>
<evidence type="ECO:0000256" key="3">
    <source>
        <dbReference type="ARBA" id="ARBA00022691"/>
    </source>
</evidence>
<dbReference type="PANTHER" id="PTHR11061">
    <property type="entry name" value="RNA M5U METHYLTRANSFERASE"/>
    <property type="match status" value="1"/>
</dbReference>
<reference evidence="7" key="1">
    <citation type="submission" date="2020-10" db="EMBL/GenBank/DDBJ databases">
        <authorList>
            <person name="Gilroy R."/>
        </authorList>
    </citation>
    <scope>NUCLEOTIDE SEQUENCE</scope>
    <source>
        <strain evidence="7">ChiGjej1B1-2707</strain>
    </source>
</reference>
<dbReference type="FunFam" id="2.40.50.1070:FF:000003">
    <property type="entry name" value="23S rRNA (Uracil-5-)-methyltransferase RumA"/>
    <property type="match status" value="1"/>
</dbReference>
<dbReference type="EC" id="2.1.1.190" evidence="7"/>